<gene>
    <name evidence="2" type="ORF">ACH47G_18120</name>
</gene>
<evidence type="ECO:0000256" key="1">
    <source>
        <dbReference type="SAM" id="Phobius"/>
    </source>
</evidence>
<keyword evidence="1" id="KW-0472">Membrane</keyword>
<organism evidence="2 3">
    <name type="scientific">Nocardia beijingensis</name>
    <dbReference type="NCBI Taxonomy" id="95162"/>
    <lineage>
        <taxon>Bacteria</taxon>
        <taxon>Bacillati</taxon>
        <taxon>Actinomycetota</taxon>
        <taxon>Actinomycetes</taxon>
        <taxon>Mycobacteriales</taxon>
        <taxon>Nocardiaceae</taxon>
        <taxon>Nocardia</taxon>
    </lineage>
</organism>
<accession>A0ABW7WIA0</accession>
<dbReference type="RefSeq" id="WP_396947149.1">
    <property type="nucleotide sequence ID" value="NZ_JBIRXV010000003.1"/>
</dbReference>
<proteinExistence type="predicted"/>
<keyword evidence="1" id="KW-0812">Transmembrane</keyword>
<dbReference type="Proteomes" id="UP001611450">
    <property type="component" value="Unassembled WGS sequence"/>
</dbReference>
<evidence type="ECO:0000313" key="3">
    <source>
        <dbReference type="Proteomes" id="UP001611450"/>
    </source>
</evidence>
<dbReference type="EMBL" id="JBIRXV010000003">
    <property type="protein sequence ID" value="MFI2322407.1"/>
    <property type="molecule type" value="Genomic_DNA"/>
</dbReference>
<sequence length="291" mass="29575">MIGRLLSFVLMPLWVWVVLGGVSVVSLLLMVLVLVIGGATSSVAADLHYQCDSAVGPDPAVTVTATALPTAPRTPGTPVAGVTTAPTTNPYAKLEIESDDTTVSDWQRACVSALKDAPYQSSPLLTGSSGIGVECARQLALAKVAATGDASGSADGESAAEFTRSVIYFASVAQSTGRCGSTTGTAAQAPVAGPSSGSARRACGQLDGATVVELPNTVAAQGRCGQRVDPAAVSAGDLVFWSYRSNAPTRVGIAVSDTRLVTTDASTGGFMELVIPSTTDVRVKRVLGSER</sequence>
<comment type="caution">
    <text evidence="2">The sequence shown here is derived from an EMBL/GenBank/DDBJ whole genome shotgun (WGS) entry which is preliminary data.</text>
</comment>
<evidence type="ECO:0000313" key="2">
    <source>
        <dbReference type="EMBL" id="MFI2322407.1"/>
    </source>
</evidence>
<feature type="transmembrane region" description="Helical" evidence="1">
    <location>
        <begin position="13"/>
        <end position="36"/>
    </location>
</feature>
<reference evidence="2 3" key="1">
    <citation type="submission" date="2024-10" db="EMBL/GenBank/DDBJ databases">
        <title>The Natural Products Discovery Center: Release of the First 8490 Sequenced Strains for Exploring Actinobacteria Biosynthetic Diversity.</title>
        <authorList>
            <person name="Kalkreuter E."/>
            <person name="Kautsar S.A."/>
            <person name="Yang D."/>
            <person name="Bader C.D."/>
            <person name="Teijaro C.N."/>
            <person name="Fluegel L."/>
            <person name="Davis C.M."/>
            <person name="Simpson J.R."/>
            <person name="Lauterbach L."/>
            <person name="Steele A.D."/>
            <person name="Gui C."/>
            <person name="Meng S."/>
            <person name="Li G."/>
            <person name="Viehrig K."/>
            <person name="Ye F."/>
            <person name="Su P."/>
            <person name="Kiefer A.F."/>
            <person name="Nichols A."/>
            <person name="Cepeda A.J."/>
            <person name="Yan W."/>
            <person name="Fan B."/>
            <person name="Jiang Y."/>
            <person name="Adhikari A."/>
            <person name="Zheng C.-J."/>
            <person name="Schuster L."/>
            <person name="Cowan T.M."/>
            <person name="Smanski M.J."/>
            <person name="Chevrette M.G."/>
            <person name="De Carvalho L.P.S."/>
            <person name="Shen B."/>
        </authorList>
    </citation>
    <scope>NUCLEOTIDE SEQUENCE [LARGE SCALE GENOMIC DNA]</scope>
    <source>
        <strain evidence="2 3">NPDC019626</strain>
    </source>
</reference>
<protein>
    <submittedName>
        <fullName evidence="2">Uncharacterized protein</fullName>
    </submittedName>
</protein>
<dbReference type="InterPro" id="IPR038765">
    <property type="entry name" value="Papain-like_cys_pep_sf"/>
</dbReference>
<name>A0ABW7WIA0_9NOCA</name>
<keyword evidence="1" id="KW-1133">Transmembrane helix</keyword>
<keyword evidence="3" id="KW-1185">Reference proteome</keyword>
<dbReference type="Gene3D" id="3.90.1720.10">
    <property type="entry name" value="endopeptidase domain like (from Nostoc punctiforme)"/>
    <property type="match status" value="1"/>
</dbReference>
<dbReference type="SUPFAM" id="SSF54001">
    <property type="entry name" value="Cysteine proteinases"/>
    <property type="match status" value="1"/>
</dbReference>